<gene>
    <name evidence="1" type="ORF">CNYM01_14026</name>
</gene>
<protein>
    <submittedName>
        <fullName evidence="1">Uncharacterized protein</fullName>
    </submittedName>
</protein>
<sequence>MEKKVLQPTLREKEGARVTVIPCGAMIGQEPKLNEILGILDLPFVTIGETGISHLPLPTSVSQLLPALAVAERSSHLYSYVRSVSESRRRRPCFDSRALEDTYLTAHPRTQEHMGEVSSGNWNRRPSWRAGDGPWALGCWGRRLGLGWPPIRGAASRFGRRKSAGDVRDDAAVGCWDLGRHTLTRSLGTSTCTPHNGALSAAIPPIRIGIVEANAALGRAVTLGFKVTATNSSSIPSWSRGGQRRAPLQGFGAALTWRRRPLPVAIVVQMFGDWSGGIVVVVSWSRSAFVKGFERESEIWPDVGTRFMDKEALNLVAPGKMTKQPKHYFPDICGNRKKLISTQIESYPWITEGKEKGKKSLLDPSAINAAMLDAARWIFGPAGGLEDIGAPCHPCRCALATFLVTANQRPPVVIRDLSAQITHGDPAPRLRFSPICRPSLVIGKRERREPRRGRSSLVAGRSRSVGCPVCSRDFLPPPHALPAPRFLLVPHIIAALRKYWHTPHIQVASTTLTLDQHPPLSKINI</sequence>
<organism evidence="1 2">
    <name type="scientific">Colletotrichum nymphaeae SA-01</name>
    <dbReference type="NCBI Taxonomy" id="1460502"/>
    <lineage>
        <taxon>Eukaryota</taxon>
        <taxon>Fungi</taxon>
        <taxon>Dikarya</taxon>
        <taxon>Ascomycota</taxon>
        <taxon>Pezizomycotina</taxon>
        <taxon>Sordariomycetes</taxon>
        <taxon>Hypocreomycetidae</taxon>
        <taxon>Glomerellales</taxon>
        <taxon>Glomerellaceae</taxon>
        <taxon>Colletotrichum</taxon>
        <taxon>Colletotrichum acutatum species complex</taxon>
    </lineage>
</organism>
<evidence type="ECO:0000313" key="1">
    <source>
        <dbReference type="EMBL" id="KXH64389.1"/>
    </source>
</evidence>
<dbReference type="EMBL" id="JEMN01000087">
    <property type="protein sequence ID" value="KXH64389.1"/>
    <property type="molecule type" value="Genomic_DNA"/>
</dbReference>
<dbReference type="Proteomes" id="UP000070054">
    <property type="component" value="Unassembled WGS sequence"/>
</dbReference>
<proteinExistence type="predicted"/>
<name>A0A135UVH5_9PEZI</name>
<evidence type="ECO:0000313" key="2">
    <source>
        <dbReference type="Proteomes" id="UP000070054"/>
    </source>
</evidence>
<comment type="caution">
    <text evidence="1">The sequence shown here is derived from an EMBL/GenBank/DDBJ whole genome shotgun (WGS) entry which is preliminary data.</text>
</comment>
<feature type="non-terminal residue" evidence="1">
    <location>
        <position position="525"/>
    </location>
</feature>
<keyword evidence="2" id="KW-1185">Reference proteome</keyword>
<dbReference type="AlphaFoldDB" id="A0A135UVH5"/>
<reference evidence="1 2" key="1">
    <citation type="submission" date="2014-02" db="EMBL/GenBank/DDBJ databases">
        <title>The genome sequence of Colletotrichum nymphaeae SA-01.</title>
        <authorList>
            <person name="Baroncelli R."/>
            <person name="Thon M.R."/>
        </authorList>
    </citation>
    <scope>NUCLEOTIDE SEQUENCE [LARGE SCALE GENOMIC DNA]</scope>
    <source>
        <strain evidence="1 2">SA-01</strain>
    </source>
</reference>
<accession>A0A135UVH5</accession>